<protein>
    <submittedName>
        <fullName evidence="16">Capsid protein</fullName>
    </submittedName>
</protein>
<keyword evidence="17" id="KW-1185">Reference proteome</keyword>
<dbReference type="Pfam" id="PF02443">
    <property type="entry name" value="Circo_capsid"/>
    <property type="match status" value="1"/>
</dbReference>
<keyword evidence="8" id="KW-0945">Host-virus interaction</keyword>
<sequence>MRVKTRPVRRYARAKRVRFFRTRRPYRTLSLFRRPLRRNRSGYFIAKSAIEEEYTPCVTDYSKYITVSLSKFPEFMSMKQQFSHFKFLFASVRITPLSGNNTDHPCGTYLLVPFHGDLPGMPLNKMDRAKILQLDMVKEYRCTSSAYRRFVPAIIENINVSGQKDPVKRLLYRPTLECRHNESPGIEHNAAILCFPPNTHDMRYNIKIECKVLFTGQVFP</sequence>
<evidence type="ECO:0000313" key="16">
    <source>
        <dbReference type="EMBL" id="UUG66204.1"/>
    </source>
</evidence>
<dbReference type="GO" id="GO:0075509">
    <property type="term" value="P:endocytosis involved in viral entry into host cell"/>
    <property type="evidence" value="ECO:0007669"/>
    <property type="project" value="UniProtKB-KW"/>
</dbReference>
<proteinExistence type="inferred from homology"/>
<evidence type="ECO:0000256" key="8">
    <source>
        <dbReference type="ARBA" id="ARBA00022581"/>
    </source>
</evidence>
<keyword evidence="7" id="KW-1048">Host nucleus</keyword>
<comment type="subcellular location">
    <subcellularLocation>
        <location evidence="1">Host nucleus</location>
    </subcellularLocation>
    <subcellularLocation>
        <location evidence="2">Virion</location>
    </subcellularLocation>
</comment>
<keyword evidence="6" id="KW-0167">Capsid protein</keyword>
<evidence type="ECO:0000256" key="12">
    <source>
        <dbReference type="ARBA" id="ARBA00022890"/>
    </source>
</evidence>
<accession>A0AAX3BPM6</accession>
<dbReference type="GO" id="GO:0003677">
    <property type="term" value="F:DNA binding"/>
    <property type="evidence" value="ECO:0007669"/>
    <property type="project" value="UniProtKB-KW"/>
</dbReference>
<dbReference type="Proteomes" id="UP001156936">
    <property type="component" value="Segment"/>
</dbReference>
<comment type="subunit">
    <text evidence="15">Homomultimer. Assembles in the nucleus, presumably in an immature form, then migrates to the cytoplasm once assembled as mature virion. Interacts with Rep; this interaction relocates Rep into the nucleus.</text>
</comment>
<evidence type="ECO:0000256" key="10">
    <source>
        <dbReference type="ARBA" id="ARBA00022804"/>
    </source>
</evidence>
<evidence type="ECO:0000256" key="3">
    <source>
        <dbReference type="ARBA" id="ARBA00010301"/>
    </source>
</evidence>
<evidence type="ECO:0000256" key="6">
    <source>
        <dbReference type="ARBA" id="ARBA00022561"/>
    </source>
</evidence>
<dbReference type="GO" id="GO:0019062">
    <property type="term" value="P:virion attachment to host cell"/>
    <property type="evidence" value="ECO:0007669"/>
    <property type="project" value="UniProtKB-KW"/>
</dbReference>
<dbReference type="EMBL" id="ON596195">
    <property type="protein sequence ID" value="UUG66204.1"/>
    <property type="molecule type" value="Genomic_DNA"/>
</dbReference>
<dbReference type="GO" id="GO:0042025">
    <property type="term" value="C:host cell nucleus"/>
    <property type="evidence" value="ECO:0007669"/>
    <property type="project" value="UniProtKB-SubCell"/>
</dbReference>
<keyword evidence="9" id="KW-1162">Viral penetration into host cytoplasm</keyword>
<keyword evidence="12" id="KW-1164">Virus endocytosis by host</keyword>
<evidence type="ECO:0000256" key="1">
    <source>
        <dbReference type="ARBA" id="ARBA00004147"/>
    </source>
</evidence>
<evidence type="ECO:0000256" key="9">
    <source>
        <dbReference type="ARBA" id="ARBA00022595"/>
    </source>
</evidence>
<comment type="similarity">
    <text evidence="3">Belongs to the circoviridae capsid protein family.</text>
</comment>
<keyword evidence="5" id="KW-1163">Viral penetration into host nucleus</keyword>
<dbReference type="KEGG" id="vg:80544746"/>
<evidence type="ECO:0000256" key="15">
    <source>
        <dbReference type="ARBA" id="ARBA00046863"/>
    </source>
</evidence>
<dbReference type="GO" id="GO:0043657">
    <property type="term" value="C:host cell"/>
    <property type="evidence" value="ECO:0007669"/>
    <property type="project" value="GOC"/>
</dbReference>
<evidence type="ECO:0000313" key="17">
    <source>
        <dbReference type="Proteomes" id="UP001156936"/>
    </source>
</evidence>
<dbReference type="GO" id="GO:0039615">
    <property type="term" value="C:T=1 icosahedral viral capsid"/>
    <property type="evidence" value="ECO:0007669"/>
    <property type="project" value="UniProtKB-KW"/>
</dbReference>
<keyword evidence="14" id="KW-1160">Virus entry into host cell</keyword>
<evidence type="ECO:0000256" key="11">
    <source>
        <dbReference type="ARBA" id="ARBA00022844"/>
    </source>
</evidence>
<evidence type="ECO:0000256" key="5">
    <source>
        <dbReference type="ARBA" id="ARBA00022524"/>
    </source>
</evidence>
<reference evidence="16 17" key="1">
    <citation type="submission" date="2022-05" db="EMBL/GenBank/DDBJ databases">
        <authorList>
            <person name="Cerna G."/>
            <person name="Serieys L."/>
            <person name="Riley S."/>
            <person name="Newkirk E."/>
            <person name="Squires J."/>
            <person name="Richet C."/>
            <person name="Kraberger S."/>
            <person name="Varsani A."/>
        </authorList>
    </citation>
    <scope>NUCLEOTIDE SEQUENCE [LARGE SCALE GENOMIC DNA]</scope>
    <source>
        <strain evidence="16">LSF31_cyc420</strain>
    </source>
</reference>
<keyword evidence="13" id="KW-0238">DNA-binding</keyword>
<dbReference type="InterPro" id="IPR003383">
    <property type="entry name" value="Circovirus_capsid"/>
</dbReference>
<evidence type="ECO:0000256" key="4">
    <source>
        <dbReference type="ARBA" id="ARBA00022431"/>
    </source>
</evidence>
<organism evidence="16 17">
    <name type="scientific">Calfel virus LSF31_cyc420</name>
    <dbReference type="NCBI Taxonomy" id="2951259"/>
    <lineage>
        <taxon>Viruses</taxon>
        <taxon>Monodnaviria</taxon>
        <taxon>Shotokuvirae</taxon>
        <taxon>Cressdnaviricota</taxon>
        <taxon>Arfiviricetes</taxon>
        <taxon>Cirlivirales</taxon>
        <taxon>Circoviridae</taxon>
        <taxon>Cyclovirus</taxon>
        <taxon>Cyclovirus misi</taxon>
    </lineage>
</organism>
<dbReference type="GeneID" id="80544746"/>
<evidence type="ECO:0000256" key="7">
    <source>
        <dbReference type="ARBA" id="ARBA00022562"/>
    </source>
</evidence>
<keyword evidence="4" id="KW-1140">T=1 icosahedral capsid protein</keyword>
<keyword evidence="11" id="KW-0946">Virion</keyword>
<dbReference type="RefSeq" id="YP_010805790.1">
    <property type="nucleotide sequence ID" value="NC_077207.1"/>
</dbReference>
<name>A0AAX3BPM6_9CIRC</name>
<evidence type="ECO:0000256" key="2">
    <source>
        <dbReference type="ARBA" id="ARBA00004328"/>
    </source>
</evidence>
<evidence type="ECO:0000256" key="14">
    <source>
        <dbReference type="ARBA" id="ARBA00023296"/>
    </source>
</evidence>
<dbReference type="GO" id="GO:0075732">
    <property type="term" value="P:viral penetration into host nucleus"/>
    <property type="evidence" value="ECO:0007669"/>
    <property type="project" value="UniProtKB-KW"/>
</dbReference>
<keyword evidence="10" id="KW-1161">Viral attachment to host cell</keyword>
<dbReference type="GO" id="GO:0019069">
    <property type="term" value="P:viral capsid assembly"/>
    <property type="evidence" value="ECO:0007669"/>
    <property type="project" value="InterPro"/>
</dbReference>
<evidence type="ECO:0000256" key="13">
    <source>
        <dbReference type="ARBA" id="ARBA00023125"/>
    </source>
</evidence>